<dbReference type="InterPro" id="IPR051239">
    <property type="entry name" value="2'-dNMP_N-hydrolase"/>
</dbReference>
<dbReference type="Gene3D" id="3.40.50.450">
    <property type="match status" value="1"/>
</dbReference>
<dbReference type="AlphaFoldDB" id="X0WVL2"/>
<evidence type="ECO:0000313" key="1">
    <source>
        <dbReference type="EMBL" id="GAG34720.1"/>
    </source>
</evidence>
<accession>X0WVL2</accession>
<dbReference type="SUPFAM" id="SSF52309">
    <property type="entry name" value="N-(deoxy)ribosyltransferase-like"/>
    <property type="match status" value="1"/>
</dbReference>
<sequence>MKRVYLAGPDVFYPDAKERAESLKKLCAAKGLEGVFPLDADLDLDAIREPGDKGVAIFKANLELITSCDAVLANMTPFRGPSMDVGTAYEMGVARGQGKPVVSYTSDRRLYERRVEDDGLLIERFNMVDNLMVDAGSEAICPTPLAAVAFLAELL</sequence>
<name>X0WVL2_9ZZZZ</name>
<proteinExistence type="predicted"/>
<dbReference type="GO" id="GO:0070694">
    <property type="term" value="F:5-hydroxymethyl-dUMP N-hydrolase activity"/>
    <property type="evidence" value="ECO:0007669"/>
    <property type="project" value="TreeGrafter"/>
</dbReference>
<comment type="caution">
    <text evidence="1">The sequence shown here is derived from an EMBL/GenBank/DDBJ whole genome shotgun (WGS) entry which is preliminary data.</text>
</comment>
<gene>
    <name evidence="1" type="ORF">S01H1_68770</name>
</gene>
<dbReference type="GO" id="GO:0009159">
    <property type="term" value="P:deoxyribonucleoside monophosphate catabolic process"/>
    <property type="evidence" value="ECO:0007669"/>
    <property type="project" value="TreeGrafter"/>
</dbReference>
<protein>
    <recommendedName>
        <fullName evidence="2">Nucleoside 2-deoxyribosyltransferase</fullName>
    </recommendedName>
</protein>
<organism evidence="1">
    <name type="scientific">marine sediment metagenome</name>
    <dbReference type="NCBI Taxonomy" id="412755"/>
    <lineage>
        <taxon>unclassified sequences</taxon>
        <taxon>metagenomes</taxon>
        <taxon>ecological metagenomes</taxon>
    </lineage>
</organism>
<dbReference type="PANTHER" id="PTHR15364:SF0">
    <property type="entry name" value="2'-DEOXYNUCLEOSIDE 5'-PHOSPHATE N-HYDROLASE 1"/>
    <property type="match status" value="1"/>
</dbReference>
<dbReference type="EMBL" id="BARS01045615">
    <property type="protein sequence ID" value="GAG34720.1"/>
    <property type="molecule type" value="Genomic_DNA"/>
</dbReference>
<reference evidence="1" key="1">
    <citation type="journal article" date="2014" name="Front. Microbiol.">
        <title>High frequency of phylogenetically diverse reductive dehalogenase-homologous genes in deep subseafloor sedimentary metagenomes.</title>
        <authorList>
            <person name="Kawai M."/>
            <person name="Futagami T."/>
            <person name="Toyoda A."/>
            <person name="Takaki Y."/>
            <person name="Nishi S."/>
            <person name="Hori S."/>
            <person name="Arai W."/>
            <person name="Tsubouchi T."/>
            <person name="Morono Y."/>
            <person name="Uchiyama I."/>
            <person name="Ito T."/>
            <person name="Fujiyama A."/>
            <person name="Inagaki F."/>
            <person name="Takami H."/>
        </authorList>
    </citation>
    <scope>NUCLEOTIDE SEQUENCE</scope>
    <source>
        <strain evidence="1">Expedition CK06-06</strain>
    </source>
</reference>
<dbReference type="Pfam" id="PF05014">
    <property type="entry name" value="Nuc_deoxyrib_tr"/>
    <property type="match status" value="1"/>
</dbReference>
<dbReference type="InterPro" id="IPR007710">
    <property type="entry name" value="Nucleoside_deoxyribTrfase"/>
</dbReference>
<feature type="non-terminal residue" evidence="1">
    <location>
        <position position="155"/>
    </location>
</feature>
<evidence type="ECO:0008006" key="2">
    <source>
        <dbReference type="Google" id="ProtNLM"/>
    </source>
</evidence>
<dbReference type="PANTHER" id="PTHR15364">
    <property type="entry name" value="2'-DEOXYNUCLEOSIDE 5'-PHOSPHATE N-HYDROLASE 1"/>
    <property type="match status" value="1"/>
</dbReference>